<dbReference type="InterPro" id="IPR023352">
    <property type="entry name" value="MAPEG-like_dom_sf"/>
</dbReference>
<evidence type="ECO:0000313" key="6">
    <source>
        <dbReference type="EMBL" id="KAK3327668.1"/>
    </source>
</evidence>
<dbReference type="EMBL" id="JAUEPO010000003">
    <property type="protein sequence ID" value="KAK3327668.1"/>
    <property type="molecule type" value="Genomic_DNA"/>
</dbReference>
<evidence type="ECO:0000256" key="3">
    <source>
        <dbReference type="ARBA" id="ARBA00022989"/>
    </source>
</evidence>
<keyword evidence="7" id="KW-1185">Reference proteome</keyword>
<dbReference type="GO" id="GO:0004364">
    <property type="term" value="F:glutathione transferase activity"/>
    <property type="evidence" value="ECO:0007669"/>
    <property type="project" value="TreeGrafter"/>
</dbReference>
<dbReference type="GO" id="GO:0016020">
    <property type="term" value="C:membrane"/>
    <property type="evidence" value="ECO:0007669"/>
    <property type="project" value="UniProtKB-SubCell"/>
</dbReference>
<comment type="subcellular location">
    <subcellularLocation>
        <location evidence="1">Membrane</location>
        <topology evidence="1">Multi-pass membrane protein</topology>
    </subcellularLocation>
</comment>
<dbReference type="AlphaFoldDB" id="A0AAE0IMI4"/>
<dbReference type="SUPFAM" id="SSF161084">
    <property type="entry name" value="MAPEG domain-like"/>
    <property type="match status" value="1"/>
</dbReference>
<evidence type="ECO:0000313" key="7">
    <source>
        <dbReference type="Proteomes" id="UP001286456"/>
    </source>
</evidence>
<evidence type="ECO:0000256" key="1">
    <source>
        <dbReference type="ARBA" id="ARBA00004141"/>
    </source>
</evidence>
<evidence type="ECO:0008006" key="8">
    <source>
        <dbReference type="Google" id="ProtNLM"/>
    </source>
</evidence>
<protein>
    <recommendedName>
        <fullName evidence="8">Microsomal glutathione S-transferase 3</fullName>
    </recommendedName>
</protein>
<keyword evidence="4 5" id="KW-0472">Membrane</keyword>
<feature type="transmembrane region" description="Helical" evidence="5">
    <location>
        <begin position="12"/>
        <end position="30"/>
    </location>
</feature>
<gene>
    <name evidence="6" type="ORF">B0T19DRAFT_170181</name>
</gene>
<dbReference type="InterPro" id="IPR050997">
    <property type="entry name" value="MAPEG"/>
</dbReference>
<comment type="caution">
    <text evidence="6">The sequence shown here is derived from an EMBL/GenBank/DDBJ whole genome shotgun (WGS) entry which is preliminary data.</text>
</comment>
<keyword evidence="2 5" id="KW-0812">Transmembrane</keyword>
<dbReference type="GO" id="GO:0005635">
    <property type="term" value="C:nuclear envelope"/>
    <property type="evidence" value="ECO:0007669"/>
    <property type="project" value="TreeGrafter"/>
</dbReference>
<dbReference type="PANTHER" id="PTHR10250:SF26">
    <property type="entry name" value="GLUTATHIONE S-TRANSFERASE 3, MITOCHONDRIAL"/>
    <property type="match status" value="1"/>
</dbReference>
<dbReference type="PANTHER" id="PTHR10250">
    <property type="entry name" value="MICROSOMAL GLUTATHIONE S-TRANSFERASE"/>
    <property type="match status" value="1"/>
</dbReference>
<evidence type="ECO:0000256" key="5">
    <source>
        <dbReference type="SAM" id="Phobius"/>
    </source>
</evidence>
<organism evidence="6 7">
    <name type="scientific">Cercophora scortea</name>
    <dbReference type="NCBI Taxonomy" id="314031"/>
    <lineage>
        <taxon>Eukaryota</taxon>
        <taxon>Fungi</taxon>
        <taxon>Dikarya</taxon>
        <taxon>Ascomycota</taxon>
        <taxon>Pezizomycotina</taxon>
        <taxon>Sordariomycetes</taxon>
        <taxon>Sordariomycetidae</taxon>
        <taxon>Sordariales</taxon>
        <taxon>Lasiosphaeriaceae</taxon>
        <taxon>Cercophora</taxon>
    </lineage>
</organism>
<dbReference type="GO" id="GO:0004602">
    <property type="term" value="F:glutathione peroxidase activity"/>
    <property type="evidence" value="ECO:0007669"/>
    <property type="project" value="TreeGrafter"/>
</dbReference>
<dbReference type="Pfam" id="PF01124">
    <property type="entry name" value="MAPEG"/>
    <property type="match status" value="1"/>
</dbReference>
<reference evidence="6" key="1">
    <citation type="journal article" date="2023" name="Mol. Phylogenet. Evol.">
        <title>Genome-scale phylogeny and comparative genomics of the fungal order Sordariales.</title>
        <authorList>
            <person name="Hensen N."/>
            <person name="Bonometti L."/>
            <person name="Westerberg I."/>
            <person name="Brannstrom I.O."/>
            <person name="Guillou S."/>
            <person name="Cros-Aarteil S."/>
            <person name="Calhoun S."/>
            <person name="Haridas S."/>
            <person name="Kuo A."/>
            <person name="Mondo S."/>
            <person name="Pangilinan J."/>
            <person name="Riley R."/>
            <person name="LaButti K."/>
            <person name="Andreopoulos B."/>
            <person name="Lipzen A."/>
            <person name="Chen C."/>
            <person name="Yan M."/>
            <person name="Daum C."/>
            <person name="Ng V."/>
            <person name="Clum A."/>
            <person name="Steindorff A."/>
            <person name="Ohm R.A."/>
            <person name="Martin F."/>
            <person name="Silar P."/>
            <person name="Natvig D.O."/>
            <person name="Lalanne C."/>
            <person name="Gautier V."/>
            <person name="Ament-Velasquez S.L."/>
            <person name="Kruys A."/>
            <person name="Hutchinson M.I."/>
            <person name="Powell A.J."/>
            <person name="Barry K."/>
            <person name="Miller A.N."/>
            <person name="Grigoriev I.V."/>
            <person name="Debuchy R."/>
            <person name="Gladieux P."/>
            <person name="Hiltunen Thoren M."/>
            <person name="Johannesson H."/>
        </authorList>
    </citation>
    <scope>NUCLEOTIDE SEQUENCE</scope>
    <source>
        <strain evidence="6">SMH4131-1</strain>
    </source>
</reference>
<sequence>MAITLPEEYGYVLLAVASTFFVNTFHAGLTSKYRKASGIKYPAAYASNEVAEKDPKAFAFNCAQRAHANFTENLTPAIGATLIAGLRYPLAAAALGVAWSVSRVVYAIGYAASGPKGRSTGSLFGALVDFSLKFTATYAAVKFVLEQ</sequence>
<reference evidence="6" key="2">
    <citation type="submission" date="2023-06" db="EMBL/GenBank/DDBJ databases">
        <authorList>
            <consortium name="Lawrence Berkeley National Laboratory"/>
            <person name="Haridas S."/>
            <person name="Hensen N."/>
            <person name="Bonometti L."/>
            <person name="Westerberg I."/>
            <person name="Brannstrom I.O."/>
            <person name="Guillou S."/>
            <person name="Cros-Aarteil S."/>
            <person name="Calhoun S."/>
            <person name="Kuo A."/>
            <person name="Mondo S."/>
            <person name="Pangilinan J."/>
            <person name="Riley R."/>
            <person name="Labutti K."/>
            <person name="Andreopoulos B."/>
            <person name="Lipzen A."/>
            <person name="Chen C."/>
            <person name="Yanf M."/>
            <person name="Daum C."/>
            <person name="Ng V."/>
            <person name="Clum A."/>
            <person name="Steindorff A."/>
            <person name="Ohm R."/>
            <person name="Martin F."/>
            <person name="Silar P."/>
            <person name="Natvig D."/>
            <person name="Lalanne C."/>
            <person name="Gautier V."/>
            <person name="Ament-Velasquez S.L."/>
            <person name="Kruys A."/>
            <person name="Hutchinson M.I."/>
            <person name="Powell A.J."/>
            <person name="Barry K."/>
            <person name="Miller A.N."/>
            <person name="Grigoriev I.V."/>
            <person name="Debuchy R."/>
            <person name="Gladieux P."/>
            <person name="Thoren M.H."/>
            <person name="Johannesson H."/>
        </authorList>
    </citation>
    <scope>NUCLEOTIDE SEQUENCE</scope>
    <source>
        <strain evidence="6">SMH4131-1</strain>
    </source>
</reference>
<accession>A0AAE0IMI4</accession>
<dbReference type="InterPro" id="IPR001129">
    <property type="entry name" value="Membr-assoc_MAPEG"/>
</dbReference>
<evidence type="ECO:0000256" key="4">
    <source>
        <dbReference type="ARBA" id="ARBA00023136"/>
    </source>
</evidence>
<keyword evidence="3 5" id="KW-1133">Transmembrane helix</keyword>
<dbReference type="Proteomes" id="UP001286456">
    <property type="component" value="Unassembled WGS sequence"/>
</dbReference>
<evidence type="ECO:0000256" key="2">
    <source>
        <dbReference type="ARBA" id="ARBA00022692"/>
    </source>
</evidence>
<dbReference type="GO" id="GO:0005783">
    <property type="term" value="C:endoplasmic reticulum"/>
    <property type="evidence" value="ECO:0007669"/>
    <property type="project" value="TreeGrafter"/>
</dbReference>
<name>A0AAE0IMI4_9PEZI</name>
<proteinExistence type="predicted"/>
<dbReference type="Gene3D" id="1.20.120.550">
    <property type="entry name" value="Membrane associated eicosanoid/glutathione metabolism-like domain"/>
    <property type="match status" value="1"/>
</dbReference>